<name>A0AAV4CG52_9GAST</name>
<comment type="caution">
    <text evidence="2">The sequence shown here is derived from an EMBL/GenBank/DDBJ whole genome shotgun (WGS) entry which is preliminary data.</text>
</comment>
<evidence type="ECO:0000256" key="1">
    <source>
        <dbReference type="SAM" id="MobiDB-lite"/>
    </source>
</evidence>
<keyword evidence="3" id="KW-1185">Reference proteome</keyword>
<feature type="compositionally biased region" description="Basic and acidic residues" evidence="1">
    <location>
        <begin position="9"/>
        <end position="24"/>
    </location>
</feature>
<dbReference type="Proteomes" id="UP000735302">
    <property type="component" value="Unassembled WGS sequence"/>
</dbReference>
<dbReference type="EMBL" id="BLXT01006428">
    <property type="protein sequence ID" value="GFO31791.1"/>
    <property type="molecule type" value="Genomic_DNA"/>
</dbReference>
<protein>
    <submittedName>
        <fullName evidence="2">Uncharacterized protein</fullName>
    </submittedName>
</protein>
<feature type="region of interest" description="Disordered" evidence="1">
    <location>
        <begin position="1"/>
        <end position="24"/>
    </location>
</feature>
<accession>A0AAV4CG52</accession>
<proteinExistence type="predicted"/>
<sequence length="113" mass="12270">MRVNDDNEMSPKEPKSTEDRMLDGRQKKLELEALKIGCSLGDLRLSGPPSGRGVGGGARTSDSRAPADFRAGSLSTLPPRGKNTAEKRMMKSFDNWMARVRGAYLKTGSDGEL</sequence>
<reference evidence="2 3" key="1">
    <citation type="journal article" date="2021" name="Elife">
        <title>Chloroplast acquisition without the gene transfer in kleptoplastic sea slugs, Plakobranchus ocellatus.</title>
        <authorList>
            <person name="Maeda T."/>
            <person name="Takahashi S."/>
            <person name="Yoshida T."/>
            <person name="Shimamura S."/>
            <person name="Takaki Y."/>
            <person name="Nagai Y."/>
            <person name="Toyoda A."/>
            <person name="Suzuki Y."/>
            <person name="Arimoto A."/>
            <person name="Ishii H."/>
            <person name="Satoh N."/>
            <person name="Nishiyama T."/>
            <person name="Hasebe M."/>
            <person name="Maruyama T."/>
            <person name="Minagawa J."/>
            <person name="Obokata J."/>
            <person name="Shigenobu S."/>
        </authorList>
    </citation>
    <scope>NUCLEOTIDE SEQUENCE [LARGE SCALE GENOMIC DNA]</scope>
</reference>
<feature type="region of interest" description="Disordered" evidence="1">
    <location>
        <begin position="40"/>
        <end position="85"/>
    </location>
</feature>
<evidence type="ECO:0000313" key="2">
    <source>
        <dbReference type="EMBL" id="GFO31791.1"/>
    </source>
</evidence>
<dbReference type="AlphaFoldDB" id="A0AAV4CG52"/>
<organism evidence="2 3">
    <name type="scientific">Plakobranchus ocellatus</name>
    <dbReference type="NCBI Taxonomy" id="259542"/>
    <lineage>
        <taxon>Eukaryota</taxon>
        <taxon>Metazoa</taxon>
        <taxon>Spiralia</taxon>
        <taxon>Lophotrochozoa</taxon>
        <taxon>Mollusca</taxon>
        <taxon>Gastropoda</taxon>
        <taxon>Heterobranchia</taxon>
        <taxon>Euthyneura</taxon>
        <taxon>Panpulmonata</taxon>
        <taxon>Sacoglossa</taxon>
        <taxon>Placobranchoidea</taxon>
        <taxon>Plakobranchidae</taxon>
        <taxon>Plakobranchus</taxon>
    </lineage>
</organism>
<evidence type="ECO:0000313" key="3">
    <source>
        <dbReference type="Proteomes" id="UP000735302"/>
    </source>
</evidence>
<gene>
    <name evidence="2" type="ORF">PoB_005829600</name>
</gene>